<organism evidence="6">
    <name type="scientific">Caldilineaceae bacterium SB0661_bin_32</name>
    <dbReference type="NCBI Taxonomy" id="2605255"/>
    <lineage>
        <taxon>Bacteria</taxon>
        <taxon>Bacillati</taxon>
        <taxon>Chloroflexota</taxon>
        <taxon>Caldilineae</taxon>
        <taxon>Caldilineales</taxon>
        <taxon>Caldilineaceae</taxon>
    </lineage>
</organism>
<dbReference type="AlphaFoldDB" id="A0A6B1D351"/>
<dbReference type="InterPro" id="IPR000917">
    <property type="entry name" value="Sulfatase_N"/>
</dbReference>
<evidence type="ECO:0000256" key="4">
    <source>
        <dbReference type="ARBA" id="ARBA00022837"/>
    </source>
</evidence>
<keyword evidence="6" id="KW-0808">Transferase</keyword>
<evidence type="ECO:0000313" key="6">
    <source>
        <dbReference type="EMBL" id="MYC94280.1"/>
    </source>
</evidence>
<dbReference type="GO" id="GO:0046872">
    <property type="term" value="F:metal ion binding"/>
    <property type="evidence" value="ECO:0007669"/>
    <property type="project" value="UniProtKB-KW"/>
</dbReference>
<proteinExistence type="inferred from homology"/>
<evidence type="ECO:0000259" key="5">
    <source>
        <dbReference type="Pfam" id="PF00884"/>
    </source>
</evidence>
<name>A0A6B1D351_9CHLR</name>
<evidence type="ECO:0000256" key="2">
    <source>
        <dbReference type="ARBA" id="ARBA00022723"/>
    </source>
</evidence>
<keyword evidence="4" id="KW-0106">Calcium</keyword>
<keyword evidence="2" id="KW-0479">Metal-binding</keyword>
<dbReference type="PANTHER" id="PTHR42693">
    <property type="entry name" value="ARYLSULFATASE FAMILY MEMBER"/>
    <property type="match status" value="1"/>
</dbReference>
<dbReference type="SUPFAM" id="SSF53649">
    <property type="entry name" value="Alkaline phosphatase-like"/>
    <property type="match status" value="1"/>
</dbReference>
<dbReference type="GO" id="GO:0016740">
    <property type="term" value="F:transferase activity"/>
    <property type="evidence" value="ECO:0007669"/>
    <property type="project" value="UniProtKB-KW"/>
</dbReference>
<dbReference type="EMBL" id="VXMH01000023">
    <property type="protein sequence ID" value="MYC94280.1"/>
    <property type="molecule type" value="Genomic_DNA"/>
</dbReference>
<dbReference type="PROSITE" id="PS00523">
    <property type="entry name" value="SULFATASE_1"/>
    <property type="match status" value="1"/>
</dbReference>
<dbReference type="Pfam" id="PF00884">
    <property type="entry name" value="Sulfatase"/>
    <property type="match status" value="1"/>
</dbReference>
<dbReference type="InterPro" id="IPR024607">
    <property type="entry name" value="Sulfatase_CS"/>
</dbReference>
<comment type="caution">
    <text evidence="6">The sequence shown here is derived from an EMBL/GenBank/DDBJ whole genome shotgun (WGS) entry which is preliminary data.</text>
</comment>
<keyword evidence="3 6" id="KW-0378">Hydrolase</keyword>
<evidence type="ECO:0000256" key="3">
    <source>
        <dbReference type="ARBA" id="ARBA00022801"/>
    </source>
</evidence>
<feature type="domain" description="Sulfatase N-terminal" evidence="5">
    <location>
        <begin position="5"/>
        <end position="330"/>
    </location>
</feature>
<dbReference type="PROSITE" id="PS00149">
    <property type="entry name" value="SULFATASE_2"/>
    <property type="match status" value="1"/>
</dbReference>
<gene>
    <name evidence="6" type="ORF">F4X14_04855</name>
</gene>
<comment type="similarity">
    <text evidence="1">Belongs to the sulfatase family.</text>
</comment>
<protein>
    <submittedName>
        <fullName evidence="6">Sulfatase-like hydrolase/transferase</fullName>
    </submittedName>
</protein>
<sequence length="452" mass="50308">MNYQPNILLFVTDDHGQWASGAYGNQEVITPNLDRLAASGVVMENAFTPTPVCSPARASLLTGLTPSQHGIHDYIAMAFDRGPRLAGERTLPQLLQEAGYRTGLAGKWHAGNEDAPAPGFSSWFSVGSAYPLLHEGTRDFCNKGRMETFSGYTDDIIADEAVKFVTAEDERPFFLLVGLTATHGPWSGHPKRLTELYRGATFVDIPQNESYAFGEQALESLRVDRGREREAQVQYYAAVSHVDEIVGRLLKAVDETGKQNNTLVVYTSDHGLNCGHHGIWGKGNGTRPLNMVEESIRVPLILSRPGVLPAGVRREEPVDHLDLFQTLAEAGKAKLPSGADYAGRSMRPLLLEPEEGGYWRDVQFGEYGTVRMARTRRYKLVRRHPSGPHELFDLETDPRESRSLFDSASHRAVSSELLRLMERHFRRYARADRNGTLGAALPQHNMTEAWRV</sequence>
<dbReference type="PANTHER" id="PTHR42693:SF53">
    <property type="entry name" value="ENDO-4-O-SULFATASE"/>
    <property type="match status" value="1"/>
</dbReference>
<evidence type="ECO:0000256" key="1">
    <source>
        <dbReference type="ARBA" id="ARBA00008779"/>
    </source>
</evidence>
<reference evidence="6" key="1">
    <citation type="submission" date="2019-09" db="EMBL/GenBank/DDBJ databases">
        <title>Characterisation of the sponge microbiome using genome-centric metagenomics.</title>
        <authorList>
            <person name="Engelberts J.P."/>
            <person name="Robbins S.J."/>
            <person name="De Goeij J.M."/>
            <person name="Aranda M."/>
            <person name="Bell S.C."/>
            <person name="Webster N.S."/>
        </authorList>
    </citation>
    <scope>NUCLEOTIDE SEQUENCE</scope>
    <source>
        <strain evidence="6">SB0661_bin_32</strain>
    </source>
</reference>
<dbReference type="Gene3D" id="3.40.720.10">
    <property type="entry name" value="Alkaline Phosphatase, subunit A"/>
    <property type="match status" value="1"/>
</dbReference>
<dbReference type="GO" id="GO:0004065">
    <property type="term" value="F:arylsulfatase activity"/>
    <property type="evidence" value="ECO:0007669"/>
    <property type="project" value="TreeGrafter"/>
</dbReference>
<dbReference type="InterPro" id="IPR050738">
    <property type="entry name" value="Sulfatase"/>
</dbReference>
<accession>A0A6B1D351</accession>
<dbReference type="InterPro" id="IPR017850">
    <property type="entry name" value="Alkaline_phosphatase_core_sf"/>
</dbReference>